<organism evidence="2">
    <name type="scientific">uncultured marine virus</name>
    <dbReference type="NCBI Taxonomy" id="186617"/>
    <lineage>
        <taxon>Viruses</taxon>
        <taxon>environmental samples</taxon>
    </lineage>
</organism>
<dbReference type="EMBL" id="KR029594">
    <property type="protein sequence ID" value="AKH47475.1"/>
    <property type="molecule type" value="Genomic_DNA"/>
</dbReference>
<evidence type="ECO:0000313" key="2">
    <source>
        <dbReference type="EMBL" id="AKH47475.1"/>
    </source>
</evidence>
<protein>
    <submittedName>
        <fullName evidence="2">Regulatory protein</fullName>
    </submittedName>
</protein>
<sequence length="258" mass="30493">MDAGWIKLHRQILDNPVITKDSDHFTLWIYLLLKATHRPREILFDKQRIKLSPGQFQTGRKVMQKETKINSSKIERILKKLKTEHQIEQQTCSTSRIITILNWDTYQNSEQGIEQRVNSERTTSEHRQEVKELNNLNNHSKNTLKSSDNSNPPTGQKLSAQKQKDLILKDQFNQARLKFPGTKRGLDVEFDYLKKTHKKTWREIIPELLPAINNRIEVAQMKGYNQEFFAEWAHFKTYIFNSKWTESFGEVKSYFTGR</sequence>
<feature type="region of interest" description="Disordered" evidence="1">
    <location>
        <begin position="136"/>
        <end position="161"/>
    </location>
</feature>
<evidence type="ECO:0000256" key="1">
    <source>
        <dbReference type="SAM" id="MobiDB-lite"/>
    </source>
</evidence>
<accession>A0A0F7L6H0</accession>
<name>A0A0F7L6H0_9VIRU</name>
<reference evidence="2" key="2">
    <citation type="submission" date="2015-03" db="EMBL/GenBank/DDBJ databases">
        <authorList>
            <person name="Chow C.-E.T."/>
            <person name="Winget D.M."/>
            <person name="White R.A.III."/>
            <person name="Hallam S.J."/>
            <person name="Suttle C.A."/>
        </authorList>
    </citation>
    <scope>NUCLEOTIDE SEQUENCE</scope>
    <source>
        <strain evidence="2">H4084988</strain>
    </source>
</reference>
<proteinExistence type="predicted"/>
<reference evidence="2" key="1">
    <citation type="journal article" date="2015" name="Front. Microbiol.">
        <title>Combining genomic sequencing methods to explore viral diversity and reveal potential virus-host interactions.</title>
        <authorList>
            <person name="Chow C.E."/>
            <person name="Winget D.M."/>
            <person name="White R.A.III."/>
            <person name="Hallam S.J."/>
            <person name="Suttle C.A."/>
        </authorList>
    </citation>
    <scope>NUCLEOTIDE SEQUENCE</scope>
    <source>
        <strain evidence="2">H4084988</strain>
    </source>
</reference>